<sequence>MALSFLTRVVRQFRSQPVFSLISQSRHMAGEGSINDIKFEILKDKLLNGDITLVDVREPAELKDDGRIPKSLNIPLGQVEEAFKLPPSEFLSKYGVSKPNPESSGVVLSCRSGKRATSAFEKLKLLGYKNALVYAGSFQDWVENGGPIEK</sequence>
<dbReference type="OrthoDB" id="566238at2759"/>
<dbReference type="SUPFAM" id="SSF52821">
    <property type="entry name" value="Rhodanese/Cell cycle control phosphatase"/>
    <property type="match status" value="1"/>
</dbReference>
<dbReference type="PANTHER" id="PTHR44086:SF14">
    <property type="entry name" value="RHODANESE DOMAIN-CONTAINING PROTEIN"/>
    <property type="match status" value="1"/>
</dbReference>
<feature type="non-terminal residue" evidence="2">
    <location>
        <position position="150"/>
    </location>
</feature>
<proteinExistence type="predicted"/>
<evidence type="ECO:0000313" key="2">
    <source>
        <dbReference type="EMBL" id="KFM67348.1"/>
    </source>
</evidence>
<protein>
    <submittedName>
        <fullName evidence="2">Heat shock protein 67B2</fullName>
    </submittedName>
</protein>
<dbReference type="Proteomes" id="UP000054359">
    <property type="component" value="Unassembled WGS sequence"/>
</dbReference>
<dbReference type="SMART" id="SM00450">
    <property type="entry name" value="RHOD"/>
    <property type="match status" value="1"/>
</dbReference>
<evidence type="ECO:0000313" key="3">
    <source>
        <dbReference type="Proteomes" id="UP000054359"/>
    </source>
</evidence>
<dbReference type="PANTHER" id="PTHR44086">
    <property type="entry name" value="THIOSULFATE SULFURTRANSFERASE RDL2, MITOCHONDRIAL-RELATED"/>
    <property type="match status" value="1"/>
</dbReference>
<dbReference type="PROSITE" id="PS50206">
    <property type="entry name" value="RHODANESE_3"/>
    <property type="match status" value="1"/>
</dbReference>
<dbReference type="AlphaFoldDB" id="A0A087TQF9"/>
<name>A0A087TQF9_STEMI</name>
<dbReference type="Gene3D" id="3.40.250.10">
    <property type="entry name" value="Rhodanese-like domain"/>
    <property type="match status" value="1"/>
</dbReference>
<dbReference type="InterPro" id="IPR001763">
    <property type="entry name" value="Rhodanese-like_dom"/>
</dbReference>
<dbReference type="EMBL" id="KK116288">
    <property type="protein sequence ID" value="KFM67348.1"/>
    <property type="molecule type" value="Genomic_DNA"/>
</dbReference>
<dbReference type="STRING" id="407821.A0A087TQF9"/>
<dbReference type="InterPro" id="IPR036873">
    <property type="entry name" value="Rhodanese-like_dom_sf"/>
</dbReference>
<dbReference type="OMA" id="KTFNTIC"/>
<organism evidence="2 3">
    <name type="scientific">Stegodyphus mimosarum</name>
    <name type="common">African social velvet spider</name>
    <dbReference type="NCBI Taxonomy" id="407821"/>
    <lineage>
        <taxon>Eukaryota</taxon>
        <taxon>Metazoa</taxon>
        <taxon>Ecdysozoa</taxon>
        <taxon>Arthropoda</taxon>
        <taxon>Chelicerata</taxon>
        <taxon>Arachnida</taxon>
        <taxon>Araneae</taxon>
        <taxon>Araneomorphae</taxon>
        <taxon>Entelegynae</taxon>
        <taxon>Eresoidea</taxon>
        <taxon>Eresidae</taxon>
        <taxon>Stegodyphus</taxon>
    </lineage>
</organism>
<accession>A0A087TQF9</accession>
<reference evidence="2 3" key="1">
    <citation type="submission" date="2013-11" db="EMBL/GenBank/DDBJ databases">
        <title>Genome sequencing of Stegodyphus mimosarum.</title>
        <authorList>
            <person name="Bechsgaard J."/>
        </authorList>
    </citation>
    <scope>NUCLEOTIDE SEQUENCE [LARGE SCALE GENOMIC DNA]</scope>
</reference>
<gene>
    <name evidence="2" type="ORF">X975_22915</name>
</gene>
<dbReference type="Pfam" id="PF00581">
    <property type="entry name" value="Rhodanese"/>
    <property type="match status" value="1"/>
</dbReference>
<keyword evidence="3" id="KW-1185">Reference proteome</keyword>
<feature type="domain" description="Rhodanese" evidence="1">
    <location>
        <begin position="47"/>
        <end position="150"/>
    </location>
</feature>
<evidence type="ECO:0000259" key="1">
    <source>
        <dbReference type="PROSITE" id="PS50206"/>
    </source>
</evidence>
<keyword evidence="2" id="KW-0346">Stress response</keyword>